<proteinExistence type="inferred from homology"/>
<keyword evidence="8" id="KW-0963">Cytoplasm</keyword>
<comment type="catalytic activity">
    <reaction evidence="6 8">
        <text>dCMP + ATP = dCDP + ADP</text>
        <dbReference type="Rhea" id="RHEA:25094"/>
        <dbReference type="ChEBI" id="CHEBI:30616"/>
        <dbReference type="ChEBI" id="CHEBI:57566"/>
        <dbReference type="ChEBI" id="CHEBI:58593"/>
        <dbReference type="ChEBI" id="CHEBI:456216"/>
        <dbReference type="EC" id="2.7.4.25"/>
    </reaction>
</comment>
<evidence type="ECO:0000256" key="5">
    <source>
        <dbReference type="ARBA" id="ARBA00022840"/>
    </source>
</evidence>
<keyword evidence="4 8" id="KW-0418">Kinase</keyword>
<dbReference type="eggNOG" id="COG0283">
    <property type="taxonomic scope" value="Bacteria"/>
</dbReference>
<evidence type="ECO:0000259" key="9">
    <source>
        <dbReference type="Pfam" id="PF02224"/>
    </source>
</evidence>
<dbReference type="GO" id="GO:0015949">
    <property type="term" value="P:nucleobase-containing small molecule interconversion"/>
    <property type="evidence" value="ECO:0007669"/>
    <property type="project" value="TreeGrafter"/>
</dbReference>
<dbReference type="InterPro" id="IPR011994">
    <property type="entry name" value="Cytidylate_kinase_dom"/>
</dbReference>
<dbReference type="KEGG" id="btrm:SAMEA390648703846"/>
<evidence type="ECO:0000256" key="4">
    <source>
        <dbReference type="ARBA" id="ARBA00022777"/>
    </source>
</evidence>
<dbReference type="PANTHER" id="PTHR21299:SF2">
    <property type="entry name" value="CYTIDYLATE KINASE"/>
    <property type="match status" value="1"/>
</dbReference>
<keyword evidence="3 8" id="KW-0547">Nucleotide-binding</keyword>
<sequence>MTANAAGQVPVITIDGPTASGKGTIAHRVAQALGFAVLDSGALYRLTALACLDAGVSPQDEAAVAAQAQRLDVRFEGDNIYLQGREVGALIRQEHVGNYASQVAAYPAVRQALLERQRAFRSAPGLVADGRDMGTIVFPDAPLKIFLVADPGARAQRRYKQLIDKGISANLDDLLRDMLERDARDMQRAVAPLAPAADAKVLDSSQLTIEQTVQAVLDDWQACQR</sequence>
<evidence type="ECO:0000256" key="7">
    <source>
        <dbReference type="ARBA" id="ARBA00048478"/>
    </source>
</evidence>
<dbReference type="PANTHER" id="PTHR21299">
    <property type="entry name" value="CYTIDYLATE KINASE/PANTOATE-BETA-ALANINE LIGASE"/>
    <property type="match status" value="1"/>
</dbReference>
<evidence type="ECO:0000256" key="2">
    <source>
        <dbReference type="ARBA" id="ARBA00022679"/>
    </source>
</evidence>
<dbReference type="GO" id="GO:0006220">
    <property type="term" value="P:pyrimidine nucleotide metabolic process"/>
    <property type="evidence" value="ECO:0007669"/>
    <property type="project" value="UniProtKB-UniRule"/>
</dbReference>
<dbReference type="NCBIfam" id="TIGR00017">
    <property type="entry name" value="cmk"/>
    <property type="match status" value="1"/>
</dbReference>
<dbReference type="AlphaFoldDB" id="A0A146A6H0"/>
<dbReference type="EC" id="2.7.4.25" evidence="8"/>
<dbReference type="InterPro" id="IPR003136">
    <property type="entry name" value="Cytidylate_kin"/>
</dbReference>
<dbReference type="STRING" id="123899.SAMEA3906487_03846"/>
<dbReference type="InterPro" id="IPR027417">
    <property type="entry name" value="P-loop_NTPase"/>
</dbReference>
<evidence type="ECO:0000256" key="6">
    <source>
        <dbReference type="ARBA" id="ARBA00047615"/>
    </source>
</evidence>
<organism evidence="10 11">
    <name type="scientific">Bordetella trematum</name>
    <dbReference type="NCBI Taxonomy" id="123899"/>
    <lineage>
        <taxon>Bacteria</taxon>
        <taxon>Pseudomonadati</taxon>
        <taxon>Pseudomonadota</taxon>
        <taxon>Betaproteobacteria</taxon>
        <taxon>Burkholderiales</taxon>
        <taxon>Alcaligenaceae</taxon>
        <taxon>Bordetella</taxon>
    </lineage>
</organism>
<evidence type="ECO:0000256" key="1">
    <source>
        <dbReference type="ARBA" id="ARBA00009427"/>
    </source>
</evidence>
<dbReference type="GO" id="GO:0005829">
    <property type="term" value="C:cytosol"/>
    <property type="evidence" value="ECO:0007669"/>
    <property type="project" value="TreeGrafter"/>
</dbReference>
<evidence type="ECO:0000256" key="8">
    <source>
        <dbReference type="HAMAP-Rule" id="MF_00238"/>
    </source>
</evidence>
<accession>A0A146A6H0</accession>
<dbReference type="GeneID" id="56588923"/>
<dbReference type="SUPFAM" id="SSF52540">
    <property type="entry name" value="P-loop containing nucleoside triphosphate hydrolases"/>
    <property type="match status" value="1"/>
</dbReference>
<feature type="domain" description="Cytidylate kinase" evidence="9">
    <location>
        <begin position="12"/>
        <end position="219"/>
    </location>
</feature>
<comment type="similarity">
    <text evidence="1 8">Belongs to the cytidylate kinase family. Type 1 subfamily.</text>
</comment>
<dbReference type="RefSeq" id="WP_025512411.1">
    <property type="nucleotide sequence ID" value="NZ_CP016340.1"/>
</dbReference>
<dbReference type="GO" id="GO:0005524">
    <property type="term" value="F:ATP binding"/>
    <property type="evidence" value="ECO:0007669"/>
    <property type="project" value="UniProtKB-UniRule"/>
</dbReference>
<comment type="subcellular location">
    <subcellularLocation>
        <location evidence="8">Cytoplasm</location>
    </subcellularLocation>
</comment>
<dbReference type="PATRIC" id="fig|123899.6.peg.3846"/>
<feature type="binding site" evidence="8">
    <location>
        <begin position="16"/>
        <end position="24"/>
    </location>
    <ligand>
        <name>ATP</name>
        <dbReference type="ChEBI" id="CHEBI:30616"/>
    </ligand>
</feature>
<keyword evidence="2 8" id="KW-0808">Transferase</keyword>
<gene>
    <name evidence="8 10" type="primary">cmk</name>
    <name evidence="10" type="ORF">SAMEA3906487_03846</name>
</gene>
<comment type="catalytic activity">
    <reaction evidence="7 8">
        <text>CMP + ATP = CDP + ADP</text>
        <dbReference type="Rhea" id="RHEA:11600"/>
        <dbReference type="ChEBI" id="CHEBI:30616"/>
        <dbReference type="ChEBI" id="CHEBI:58069"/>
        <dbReference type="ChEBI" id="CHEBI:60377"/>
        <dbReference type="ChEBI" id="CHEBI:456216"/>
        <dbReference type="EC" id="2.7.4.25"/>
    </reaction>
</comment>
<dbReference type="EMBL" id="LT546645">
    <property type="protein sequence ID" value="SAI73785.1"/>
    <property type="molecule type" value="Genomic_DNA"/>
</dbReference>
<dbReference type="HAMAP" id="MF_00238">
    <property type="entry name" value="Cytidyl_kinase_type1"/>
    <property type="match status" value="1"/>
</dbReference>
<reference evidence="10 11" key="1">
    <citation type="submission" date="2016-04" db="EMBL/GenBank/DDBJ databases">
        <authorList>
            <consortium name="Pathogen Informatics"/>
        </authorList>
    </citation>
    <scope>NUCLEOTIDE SEQUENCE [LARGE SCALE GENOMIC DNA]</scope>
    <source>
        <strain evidence="10 11">H044680328</strain>
    </source>
</reference>
<name>A0A146A6H0_9BORD</name>
<dbReference type="GO" id="GO:0036430">
    <property type="term" value="F:CMP kinase activity"/>
    <property type="evidence" value="ECO:0007669"/>
    <property type="project" value="RHEA"/>
</dbReference>
<dbReference type="Proteomes" id="UP000076825">
    <property type="component" value="Chromosome 1"/>
</dbReference>
<dbReference type="CDD" id="cd02020">
    <property type="entry name" value="CMPK"/>
    <property type="match status" value="1"/>
</dbReference>
<evidence type="ECO:0000313" key="10">
    <source>
        <dbReference type="EMBL" id="SAI73785.1"/>
    </source>
</evidence>
<dbReference type="Gene3D" id="3.40.50.300">
    <property type="entry name" value="P-loop containing nucleotide triphosphate hydrolases"/>
    <property type="match status" value="1"/>
</dbReference>
<protein>
    <recommendedName>
        <fullName evidence="8">Cytidylate kinase</fullName>
        <shortName evidence="8">CK</shortName>
        <ecNumber evidence="8">2.7.4.25</ecNumber>
    </recommendedName>
    <alternativeName>
        <fullName evidence="8">Cytidine monophosphate kinase</fullName>
        <shortName evidence="8">CMP kinase</shortName>
    </alternativeName>
</protein>
<evidence type="ECO:0000313" key="11">
    <source>
        <dbReference type="Proteomes" id="UP000076825"/>
    </source>
</evidence>
<keyword evidence="5 8" id="KW-0067">ATP-binding</keyword>
<dbReference type="Pfam" id="PF02224">
    <property type="entry name" value="Cytidylate_kin"/>
    <property type="match status" value="1"/>
</dbReference>
<keyword evidence="11" id="KW-1185">Reference proteome</keyword>
<evidence type="ECO:0000256" key="3">
    <source>
        <dbReference type="ARBA" id="ARBA00022741"/>
    </source>
</evidence>
<dbReference type="GO" id="GO:0036431">
    <property type="term" value="F:dCMP kinase activity"/>
    <property type="evidence" value="ECO:0007669"/>
    <property type="project" value="InterPro"/>
</dbReference>